<organism evidence="2 3">
    <name type="scientific">Paramecium sonneborni</name>
    <dbReference type="NCBI Taxonomy" id="65129"/>
    <lineage>
        <taxon>Eukaryota</taxon>
        <taxon>Sar</taxon>
        <taxon>Alveolata</taxon>
        <taxon>Ciliophora</taxon>
        <taxon>Intramacronucleata</taxon>
        <taxon>Oligohymenophorea</taxon>
        <taxon>Peniculida</taxon>
        <taxon>Parameciidae</taxon>
        <taxon>Paramecium</taxon>
    </lineage>
</organism>
<dbReference type="EMBL" id="CAJJDN010000113">
    <property type="protein sequence ID" value="CAD8117413.1"/>
    <property type="molecule type" value="Genomic_DNA"/>
</dbReference>
<protein>
    <submittedName>
        <fullName evidence="2">Uncharacterized protein</fullName>
    </submittedName>
</protein>
<evidence type="ECO:0000256" key="1">
    <source>
        <dbReference type="SAM" id="Phobius"/>
    </source>
</evidence>
<comment type="caution">
    <text evidence="2">The sequence shown here is derived from an EMBL/GenBank/DDBJ whole genome shotgun (WGS) entry which is preliminary data.</text>
</comment>
<dbReference type="AlphaFoldDB" id="A0A8S1QNP4"/>
<keyword evidence="1" id="KW-0472">Membrane</keyword>
<proteinExistence type="predicted"/>
<keyword evidence="1" id="KW-1133">Transmembrane helix</keyword>
<sequence>MLNNNGNFKQLPLQSNYVILEEFHLHLARCQFNFEQVLTNYSFTSQNSLYEQESTCVQIIINLKLDSRAQFNWYDQGLSTTILNLYASLQDHLKALLKLIQLFTIEFFHYLKHNTYNSFFVEIQNLINPNTEENYNTSEFRNGIRQSGRYTYYNGNLVVLEMITLPGQLYLINMTLLYAYQKVQSYFTALYPIPNGGSLLIMAISTENAQYDTYDIEADQVMALPSKQSFNQKLIQKLSDCLIFYFIDNSLYTLPSQQIVRYSDATNLQPKLTKFSVENIKEYSATMQIEINQIKFFCNFQINFLQSNFSITVAEAYYMYCLNRITKPSISYLLSLGHPHYKSSLSKNGYLNILAKSSIPLNLYVQTDYAFYIGLKNQEGIASDQFILNFSTKNRSKISFIHFSANQAQIVTIMNYIVFILSLPSWKIVINVYHIIQ</sequence>
<dbReference type="Proteomes" id="UP000692954">
    <property type="component" value="Unassembled WGS sequence"/>
</dbReference>
<evidence type="ECO:0000313" key="3">
    <source>
        <dbReference type="Proteomes" id="UP000692954"/>
    </source>
</evidence>
<gene>
    <name evidence="2" type="ORF">PSON_ATCC_30995.1.T1130209</name>
</gene>
<reference evidence="2" key="1">
    <citation type="submission" date="2021-01" db="EMBL/GenBank/DDBJ databases">
        <authorList>
            <consortium name="Genoscope - CEA"/>
            <person name="William W."/>
        </authorList>
    </citation>
    <scope>NUCLEOTIDE SEQUENCE</scope>
</reference>
<keyword evidence="1" id="KW-0812">Transmembrane</keyword>
<name>A0A8S1QNP4_9CILI</name>
<evidence type="ECO:0000313" key="2">
    <source>
        <dbReference type="EMBL" id="CAD8117413.1"/>
    </source>
</evidence>
<feature type="transmembrane region" description="Helical" evidence="1">
    <location>
        <begin position="413"/>
        <end position="436"/>
    </location>
</feature>
<accession>A0A8S1QNP4</accession>
<keyword evidence="3" id="KW-1185">Reference proteome</keyword>